<feature type="compositionally biased region" description="Basic residues" evidence="5">
    <location>
        <begin position="127"/>
        <end position="140"/>
    </location>
</feature>
<evidence type="ECO:0000259" key="6">
    <source>
        <dbReference type="PROSITE" id="PS50949"/>
    </source>
</evidence>
<feature type="compositionally biased region" description="Basic residues" evidence="5">
    <location>
        <begin position="215"/>
        <end position="225"/>
    </location>
</feature>
<feature type="non-terminal residue" evidence="7">
    <location>
        <position position="448"/>
    </location>
</feature>
<name>D6AU95_STRFL</name>
<feature type="compositionally biased region" description="Low complexity" evidence="5">
    <location>
        <begin position="241"/>
        <end position="252"/>
    </location>
</feature>
<feature type="compositionally biased region" description="Basic residues" evidence="5">
    <location>
        <begin position="187"/>
        <end position="203"/>
    </location>
</feature>
<gene>
    <name evidence="7" type="ORF">SSGG_05622</name>
</gene>
<feature type="domain" description="HTH gntR-type" evidence="6">
    <location>
        <begin position="1"/>
        <end position="69"/>
    </location>
</feature>
<keyword evidence="1" id="KW-0663">Pyridoxal phosphate</keyword>
<dbReference type="PANTHER" id="PTHR46577:SF1">
    <property type="entry name" value="HTH-TYPE TRANSCRIPTIONAL REGULATORY PROTEIN GABR"/>
    <property type="match status" value="1"/>
</dbReference>
<dbReference type="Proteomes" id="UP000003986">
    <property type="component" value="Unassembled WGS sequence"/>
</dbReference>
<evidence type="ECO:0000313" key="7">
    <source>
        <dbReference type="EMBL" id="EFE78255.2"/>
    </source>
</evidence>
<feature type="region of interest" description="Disordered" evidence="5">
    <location>
        <begin position="385"/>
        <end position="448"/>
    </location>
</feature>
<feature type="compositionally biased region" description="Low complexity" evidence="5">
    <location>
        <begin position="262"/>
        <end position="274"/>
    </location>
</feature>
<evidence type="ECO:0000256" key="5">
    <source>
        <dbReference type="SAM" id="MobiDB-lite"/>
    </source>
</evidence>
<dbReference type="InterPro" id="IPR036390">
    <property type="entry name" value="WH_DNA-bd_sf"/>
</dbReference>
<dbReference type="SUPFAM" id="SSF46785">
    <property type="entry name" value="Winged helix' DNA-binding domain"/>
    <property type="match status" value="1"/>
</dbReference>
<dbReference type="InterPro" id="IPR036388">
    <property type="entry name" value="WH-like_DNA-bd_sf"/>
</dbReference>
<dbReference type="AlphaFoldDB" id="D6AU95"/>
<accession>D6AU95</accession>
<dbReference type="InterPro" id="IPR000524">
    <property type="entry name" value="Tscrpt_reg_HTH_GntR"/>
</dbReference>
<reference evidence="8" key="2">
    <citation type="submission" date="2008-12" db="EMBL/GenBank/DDBJ databases">
        <title>Annotation of Streptomyces roseosporus strain NRRL 15998.</title>
        <authorList>
            <consortium name="The Broad Institute Genome Sequencing Platform"/>
            <consortium name="Broad Institute Microbial Sequencing Center"/>
            <person name="Fischbach M."/>
            <person name="Ward D."/>
            <person name="Young S."/>
            <person name="Kodira C.D."/>
            <person name="Zeng Q."/>
            <person name="Koehrsen M."/>
            <person name="Godfrey P."/>
            <person name="Alvarado L."/>
            <person name="Berlin A.M."/>
            <person name="Borenstein D."/>
            <person name="Chen Z."/>
            <person name="Engels R."/>
            <person name="Freedman E."/>
            <person name="Gellesch M."/>
            <person name="Goldberg J."/>
            <person name="Griggs A."/>
            <person name="Gujja S."/>
            <person name="Heiman D.I."/>
            <person name="Hepburn T.A."/>
            <person name="Howarth C."/>
            <person name="Jen D."/>
            <person name="Larson L."/>
            <person name="Lewis B."/>
            <person name="Mehta T."/>
            <person name="Park D."/>
            <person name="Pearson M."/>
            <person name="Roberts A."/>
            <person name="Saif S."/>
            <person name="Shea T.D."/>
            <person name="Shenoy N."/>
            <person name="Sisk P."/>
            <person name="Stolte C."/>
            <person name="Sykes S.N."/>
            <person name="Walk T."/>
            <person name="White J."/>
            <person name="Yandava C."/>
            <person name="Straight P."/>
            <person name="Clardy J."/>
            <person name="Hung D."/>
            <person name="Kolter R."/>
            <person name="Mekalanos J."/>
            <person name="Walker S."/>
            <person name="Walsh C.T."/>
            <person name="Wieland B.L.C."/>
            <person name="Ilzarbe M."/>
            <person name="Galagan J."/>
            <person name="Nusbaum C."/>
            <person name="Birren B."/>
        </authorList>
    </citation>
    <scope>NUCLEOTIDE SEQUENCE [LARGE SCALE GENOMIC DNA]</scope>
    <source>
        <strain evidence="8">NRRL 15998</strain>
    </source>
</reference>
<evidence type="ECO:0000256" key="1">
    <source>
        <dbReference type="ARBA" id="ARBA00022898"/>
    </source>
</evidence>
<dbReference type="SMART" id="SM00345">
    <property type="entry name" value="HTH_GNTR"/>
    <property type="match status" value="1"/>
</dbReference>
<evidence type="ECO:0000256" key="2">
    <source>
        <dbReference type="ARBA" id="ARBA00023015"/>
    </source>
</evidence>
<dbReference type="CDD" id="cd07377">
    <property type="entry name" value="WHTH_GntR"/>
    <property type="match status" value="1"/>
</dbReference>
<organism evidence="7 8">
    <name type="scientific">Streptomyces filamentosus NRRL 15998</name>
    <dbReference type="NCBI Taxonomy" id="457431"/>
    <lineage>
        <taxon>Bacteria</taxon>
        <taxon>Bacillati</taxon>
        <taxon>Actinomycetota</taxon>
        <taxon>Actinomycetes</taxon>
        <taxon>Kitasatosporales</taxon>
        <taxon>Streptomycetaceae</taxon>
        <taxon>Streptomyces</taxon>
    </lineage>
</organism>
<protein>
    <submittedName>
        <fullName evidence="7">Transcriptional regulator</fullName>
    </submittedName>
</protein>
<proteinExistence type="predicted"/>
<reference evidence="8" key="1">
    <citation type="submission" date="2008-10" db="EMBL/GenBank/DDBJ databases">
        <authorList>
            <person name="Molnar K."/>
        </authorList>
    </citation>
    <scope>NUCLEOTIDE SEQUENCE [LARGE SCALE GENOMIC DNA]</scope>
    <source>
        <strain evidence="8">NRRL 15998</strain>
    </source>
</reference>
<evidence type="ECO:0000313" key="8">
    <source>
        <dbReference type="Proteomes" id="UP000003986"/>
    </source>
</evidence>
<dbReference type="Pfam" id="PF00392">
    <property type="entry name" value="GntR"/>
    <property type="match status" value="1"/>
</dbReference>
<keyword evidence="3" id="KW-0238">DNA-binding</keyword>
<feature type="compositionally biased region" description="Basic residues" evidence="5">
    <location>
        <begin position="153"/>
        <end position="167"/>
    </location>
</feature>
<dbReference type="GO" id="GO:0003700">
    <property type="term" value="F:DNA-binding transcription factor activity"/>
    <property type="evidence" value="ECO:0007669"/>
    <property type="project" value="InterPro"/>
</dbReference>
<feature type="region of interest" description="Disordered" evidence="5">
    <location>
        <begin position="113"/>
        <end position="368"/>
    </location>
</feature>
<dbReference type="InterPro" id="IPR051446">
    <property type="entry name" value="HTH_trans_reg/aminotransferase"/>
</dbReference>
<dbReference type="EMBL" id="DS999644">
    <property type="protein sequence ID" value="EFE78255.2"/>
    <property type="molecule type" value="Genomic_DNA"/>
</dbReference>
<evidence type="ECO:0000256" key="3">
    <source>
        <dbReference type="ARBA" id="ARBA00023125"/>
    </source>
</evidence>
<feature type="compositionally biased region" description="Basic residues" evidence="5">
    <location>
        <begin position="385"/>
        <end position="394"/>
    </location>
</feature>
<dbReference type="Gene3D" id="1.10.10.10">
    <property type="entry name" value="Winged helix-like DNA-binding domain superfamily/Winged helix DNA-binding domain"/>
    <property type="match status" value="1"/>
</dbReference>
<dbReference type="GO" id="GO:0003677">
    <property type="term" value="F:DNA binding"/>
    <property type="evidence" value="ECO:0007669"/>
    <property type="project" value="UniProtKB-KW"/>
</dbReference>
<dbReference type="PANTHER" id="PTHR46577">
    <property type="entry name" value="HTH-TYPE TRANSCRIPTIONAL REGULATORY PROTEIN GABR"/>
    <property type="match status" value="1"/>
</dbReference>
<evidence type="ECO:0000256" key="4">
    <source>
        <dbReference type="ARBA" id="ARBA00023163"/>
    </source>
</evidence>
<dbReference type="PROSITE" id="PS50949">
    <property type="entry name" value="HTH_GNTR"/>
    <property type="match status" value="1"/>
</dbReference>
<feature type="compositionally biased region" description="Low complexity" evidence="5">
    <location>
        <begin position="342"/>
        <end position="356"/>
    </location>
</feature>
<feature type="compositionally biased region" description="Basic residues" evidence="5">
    <location>
        <begin position="275"/>
        <end position="284"/>
    </location>
</feature>
<keyword evidence="2" id="KW-0805">Transcription regulation</keyword>
<sequence>MKDFRSVADAVAEEIASGRLGPGERLPPQREFARRHAIANSTAVRVYQELARRGLTVGQVGRGTFVAAAPGAPAPVPALSEPAPHRVDLELNHPVVPEQAGLLAAGLEKLVRSGDLESGAPPGRARRDARRPRGSRRSPRTGRWTARSGTGPVHRKRPAGRLRRRRRTDPAGSPAGRRGVHLSGAQVHRRPARRHARTLGHGRGRADPGGGGGRAPRRTAARRLRTAGPPQPAVADHARAAARPPGRCAADLGDPRDRGRRLGFPPGRPAVPRRAGPRTHRPRRQPLQAALPGPVPRVRRGPRRAGGPGHGGRALRRVDAHAVSPGGDGAVAGGRGRRRSRTGQAARGRGASGDRAMPPRRLPYPQRPVLVPPLVGAARPLALRHLRGRRRAARHRCDPGRRVRRRPSPRPARDPPRARVPHQGGALPDPRDPRRSRPVRPGRPGRGL</sequence>
<keyword evidence="4" id="KW-0804">Transcription</keyword>